<keyword evidence="6" id="KW-1185">Reference proteome</keyword>
<dbReference type="EMBL" id="JALNMH010000005">
    <property type="protein sequence ID" value="MCK7593497.1"/>
    <property type="molecule type" value="Genomic_DNA"/>
</dbReference>
<dbReference type="SUPFAM" id="SSF53474">
    <property type="entry name" value="alpha/beta-Hydrolases"/>
    <property type="match status" value="1"/>
</dbReference>
<evidence type="ECO:0000256" key="1">
    <source>
        <dbReference type="ARBA" id="ARBA00006432"/>
    </source>
</evidence>
<feature type="domain" description="Carrier" evidence="4">
    <location>
        <begin position="1464"/>
        <end position="1538"/>
    </location>
</feature>
<dbReference type="SMART" id="SM00823">
    <property type="entry name" value="PKS_PP"/>
    <property type="match status" value="1"/>
</dbReference>
<dbReference type="InterPro" id="IPR009081">
    <property type="entry name" value="PP-bd_ACP"/>
</dbReference>
<dbReference type="InterPro" id="IPR029058">
    <property type="entry name" value="AB_hydrolase_fold"/>
</dbReference>
<dbReference type="Pfam" id="PF00550">
    <property type="entry name" value="PP-binding"/>
    <property type="match status" value="1"/>
</dbReference>
<dbReference type="PROSITE" id="PS50075">
    <property type="entry name" value="CARRIER"/>
    <property type="match status" value="1"/>
</dbReference>
<protein>
    <submittedName>
        <fullName evidence="5">AMP-binding protein</fullName>
    </submittedName>
</protein>
<dbReference type="InterPro" id="IPR042099">
    <property type="entry name" value="ANL_N_sf"/>
</dbReference>
<name>A0ABT0GG35_9GAMM</name>
<gene>
    <name evidence="5" type="ORF">M0G41_07430</name>
</gene>
<reference evidence="5" key="1">
    <citation type="submission" date="2022-04" db="EMBL/GenBank/DDBJ databases">
        <title>Lysobacter sp. CAU 1642 isolated from sea sand.</title>
        <authorList>
            <person name="Kim W."/>
        </authorList>
    </citation>
    <scope>NUCLEOTIDE SEQUENCE</scope>
    <source>
        <strain evidence="5">CAU 1642</strain>
    </source>
</reference>
<accession>A0ABT0GG35</accession>
<dbReference type="Gene3D" id="3.30.300.30">
    <property type="match status" value="1"/>
</dbReference>
<dbReference type="SUPFAM" id="SSF47336">
    <property type="entry name" value="ACP-like"/>
    <property type="match status" value="1"/>
</dbReference>
<dbReference type="Gene3D" id="1.10.405.20">
    <property type="match status" value="1"/>
</dbReference>
<evidence type="ECO:0000256" key="3">
    <source>
        <dbReference type="ARBA" id="ARBA00022553"/>
    </source>
</evidence>
<dbReference type="SUPFAM" id="SSF51905">
    <property type="entry name" value="FAD/NAD(P)-binding domain"/>
    <property type="match status" value="1"/>
</dbReference>
<dbReference type="InterPro" id="IPR000873">
    <property type="entry name" value="AMP-dep_synth/lig_dom"/>
</dbReference>
<keyword evidence="2" id="KW-0596">Phosphopantetheine</keyword>
<dbReference type="InterPro" id="IPR045851">
    <property type="entry name" value="AMP-bd_C_sf"/>
</dbReference>
<dbReference type="Pfam" id="PF00501">
    <property type="entry name" value="AMP-binding"/>
    <property type="match status" value="1"/>
</dbReference>
<dbReference type="RefSeq" id="WP_248207131.1">
    <property type="nucleotide sequence ID" value="NZ_JALNMH010000005.1"/>
</dbReference>
<comment type="caution">
    <text evidence="5">The sequence shown here is derived from an EMBL/GenBank/DDBJ whole genome shotgun (WGS) entry which is preliminary data.</text>
</comment>
<proteinExistence type="inferred from homology"/>
<dbReference type="Gene3D" id="3.30.70.1990">
    <property type="match status" value="1"/>
</dbReference>
<sequence length="1815" mass="198593">MFRVSGGGGSERPFVVAGPAAREFIYDRATASREGHGVLYQTEVDRRMIPEIFRAFDMHVSVTDQVEAALPVIRDHFRLWVKRQQVDFQSACRELAFAIGWRSQLGEALPHDHGAKMVWDFLYQPGIREHGAGYSRLAERIGQAVSRAEQGQVHDSAFVVQYLRDERTGRMDREGTIDALIHGLGTTVALVKSFCVLLVELNRSHDTARSNGVLWREALLSDERALASLVTEAFCRTPIVPTMTVSLDRTARGGCPLPLSKTDIPHGAQVQYSVYGENYSESFDWSRWCDDPLDEAQHSATFAGVPHNNGRRDPKTGLPEVIYCPAKSLMHGFSLAFLRELLVGLNWEIQSLPPGPPPPVPLLVTYPDGLLGFASSRTVSLPRRVPPKRHTENCIPPGDRVIVVGGGIGGLVAARELQKCGCRVTVIEAADGVGLGKCETLEIDGQTYNVGAHIVRREGPVQQLAAEVGIGIEPYLGQHQKFGERAGDGTHRDGLELMHAGSMVTSLLADAGAERYGFLGLDAYAANISSWRKHARPFVDFVHPFFHGAGYGSSDKMSSAYLLRFADASRHSLQSPDRTGTPAGGFGRLLRALAADLDVRCGQRVVATQRTIDGVSVQLEDGTRLKADQLFVAANRPLAFLAGDEEETALLSQLRYLPYITGFIRAEGLNRNGFCVTDDPGRPSPVASYTYYNPDSDVLAWWGYAAPGQSDEEFLNASLQQLTAMGARFTRGHEPLFLQRWDYVPHVAPGDLAAGFYERLEARQGLNRTWFGGGLTSFELTDCIVGWTREFIDRVCHEPAPAAERCAEVDPVRRFIDTPLPEDRCDLDAVDRWFDALGAAFPTLLHAFHHHANTQPDGEFIVSLERGRRAWTFREMWEEAGTVATWIEDAGLKAGDRAVLVYPPDSVHFPAALYACFMTGVIAVPVAPPIPLKGDAEGLERFNRIVEDAGAVAALTDSRYYSLTQLDRPLQRIRSALGSSRSAGNRWPASLRWIRTDKAPRGVSKPRPLPVPNDIAYVQYTSGSTRAPRGVLIRHDMLMHNAIMSSRDCRVFPPQRGLAWLPWWHDLMLVIGFCVPPILGTTIVYFSAIKWLARPNFWFEACASERINNTAAPNFALELMIKRADESKLAGVDLTGLVIYSGAELCRPATHRAFVDRFGEFGLRFWNIRNIMGMAECTLYLSGGRDGDSRYTSFERNSLREDMRVVEVSPEHPNAQTLIACGPPVSARNDTSAVITELASGAVAPSGVVGELWIRGPSVTPGHIRPGTEDTTRFAVPTQRPESWSKFFRTGDLAFLHKGMVYVCGRVKELIITGGRNLVPMDIEDVVGRAHPAIREGCVVAFGIEDQGTEVLCVVAELRESAYRRRPSGDALSEVVAAIVQAVGHAVNERCRFVGLVAQRSLPKTTSGKLRRVDVRQRFAMGGLSLVAPVFEFDIERTERSPARRECPDSSSTIMKAARPIEPTQAVTWIKEVIAELVGINSGTIATHQSFSDFGIDSLGAVEAMVLLSDRCGQRFGPSDLFNFPTIDALATAISARSISRAMSTNPYVVLNDHRADGEKLLDGSRTVFCMPPGGGHVFAYVHLAQHLAPRTLVAFENRSAESRTPMDELARRYAESIRTLQPEGPWHLLAYSLGGVPGALVAEELGHCDLVLIDGLAPNLASYTRGTVDPSALESTAATGRRMAERAGQLVVEDDDAAAIVEAQMAWDLHSASLVKVESLDPVDRDSETGEARGVHVVQLRAPEPEAGIEGTLLQTLQNDPHLGWSSLVEDLESRVIAGGHFSVVGPELAAGTAVEVAAAFDASPHAERSIDSG</sequence>
<dbReference type="InterPro" id="IPR001031">
    <property type="entry name" value="Thioesterase"/>
</dbReference>
<dbReference type="Gene3D" id="3.40.50.1820">
    <property type="entry name" value="alpha/beta hydrolase"/>
    <property type="match status" value="1"/>
</dbReference>
<dbReference type="Pfam" id="PF01593">
    <property type="entry name" value="Amino_oxidase"/>
    <property type="match status" value="1"/>
</dbReference>
<comment type="similarity">
    <text evidence="1">Belongs to the ATP-dependent AMP-binding enzyme family.</text>
</comment>
<organism evidence="5 6">
    <name type="scientific">Pseudomarimonas salicorniae</name>
    <dbReference type="NCBI Taxonomy" id="2933270"/>
    <lineage>
        <taxon>Bacteria</taxon>
        <taxon>Pseudomonadati</taxon>
        <taxon>Pseudomonadota</taxon>
        <taxon>Gammaproteobacteria</taxon>
        <taxon>Lysobacterales</taxon>
        <taxon>Lysobacteraceae</taxon>
        <taxon>Pseudomarimonas</taxon>
    </lineage>
</organism>
<dbReference type="InterPro" id="IPR036396">
    <property type="entry name" value="Cyt_P450_sf"/>
</dbReference>
<dbReference type="Gene3D" id="3.40.50.12780">
    <property type="entry name" value="N-terminal domain of ligase-like"/>
    <property type="match status" value="1"/>
</dbReference>
<dbReference type="Gene3D" id="1.10.1200.10">
    <property type="entry name" value="ACP-like"/>
    <property type="match status" value="1"/>
</dbReference>
<keyword evidence="3" id="KW-0597">Phosphoprotein</keyword>
<dbReference type="InterPro" id="IPR036188">
    <property type="entry name" value="FAD/NAD-bd_sf"/>
</dbReference>
<evidence type="ECO:0000313" key="6">
    <source>
        <dbReference type="Proteomes" id="UP001431449"/>
    </source>
</evidence>
<evidence type="ECO:0000259" key="4">
    <source>
        <dbReference type="PROSITE" id="PS50075"/>
    </source>
</evidence>
<dbReference type="SUPFAM" id="SSF56801">
    <property type="entry name" value="Acetyl-CoA synthetase-like"/>
    <property type="match status" value="1"/>
</dbReference>
<dbReference type="InterPro" id="IPR036736">
    <property type="entry name" value="ACP-like_sf"/>
</dbReference>
<dbReference type="InterPro" id="IPR002937">
    <property type="entry name" value="Amino_oxidase"/>
</dbReference>
<dbReference type="PANTHER" id="PTHR22754">
    <property type="entry name" value="DISCO-INTERACTING PROTEIN 2 DIP2 -RELATED"/>
    <property type="match status" value="1"/>
</dbReference>
<dbReference type="PANTHER" id="PTHR22754:SF32">
    <property type="entry name" value="DISCO-INTERACTING PROTEIN 2"/>
    <property type="match status" value="1"/>
</dbReference>
<dbReference type="SUPFAM" id="SSF48264">
    <property type="entry name" value="Cytochrome P450"/>
    <property type="match status" value="1"/>
</dbReference>
<evidence type="ECO:0000256" key="2">
    <source>
        <dbReference type="ARBA" id="ARBA00022450"/>
    </source>
</evidence>
<dbReference type="Proteomes" id="UP001431449">
    <property type="component" value="Unassembled WGS sequence"/>
</dbReference>
<dbReference type="InterPro" id="IPR020806">
    <property type="entry name" value="PKS_PP-bd"/>
</dbReference>
<dbReference type="Pfam" id="PF00975">
    <property type="entry name" value="Thioesterase"/>
    <property type="match status" value="1"/>
</dbReference>
<evidence type="ECO:0000313" key="5">
    <source>
        <dbReference type="EMBL" id="MCK7593497.1"/>
    </source>
</evidence>
<dbReference type="Gene3D" id="3.50.50.60">
    <property type="entry name" value="FAD/NAD(P)-binding domain"/>
    <property type="match status" value="1"/>
</dbReference>
<dbReference type="Gene3D" id="1.10.630.10">
    <property type="entry name" value="Cytochrome P450"/>
    <property type="match status" value="1"/>
</dbReference>